<protein>
    <submittedName>
        <fullName evidence="1">Uncharacterized protein</fullName>
    </submittedName>
</protein>
<dbReference type="Proteomes" id="UP000054742">
    <property type="component" value="Unassembled WGS sequence"/>
</dbReference>
<evidence type="ECO:0000313" key="1">
    <source>
        <dbReference type="EMBL" id="KTC83722.1"/>
    </source>
</evidence>
<dbReference type="EMBL" id="LNXV01000015">
    <property type="protein sequence ID" value="KTC83722.1"/>
    <property type="molecule type" value="Genomic_DNA"/>
</dbReference>
<evidence type="ECO:0000313" key="2">
    <source>
        <dbReference type="Proteomes" id="UP000054742"/>
    </source>
</evidence>
<gene>
    <name evidence="1" type="ORF">Lbru_1691</name>
</gene>
<name>A0A0W0SK08_9GAMM</name>
<dbReference type="STRING" id="29422.Lbru_1691"/>
<reference evidence="1 2" key="1">
    <citation type="submission" date="2015-11" db="EMBL/GenBank/DDBJ databases">
        <title>Genomic analysis of 38 Legionella species identifies large and diverse effector repertoires.</title>
        <authorList>
            <person name="Burstein D."/>
            <person name="Amaro F."/>
            <person name="Zusman T."/>
            <person name="Lifshitz Z."/>
            <person name="Cohen O."/>
            <person name="Gilbert J.A."/>
            <person name="Pupko T."/>
            <person name="Shuman H.A."/>
            <person name="Segal G."/>
        </authorList>
    </citation>
    <scope>NUCLEOTIDE SEQUENCE [LARGE SCALE GENOMIC DNA]</scope>
    <source>
        <strain evidence="1 2">ATCC 43878</strain>
    </source>
</reference>
<proteinExistence type="predicted"/>
<dbReference type="RefSeq" id="WP_058441765.1">
    <property type="nucleotide sequence ID" value="NZ_CAAAHU010000027.1"/>
</dbReference>
<comment type="caution">
    <text evidence="1">The sequence shown here is derived from an EMBL/GenBank/DDBJ whole genome shotgun (WGS) entry which is preliminary data.</text>
</comment>
<keyword evidence="2" id="KW-1185">Reference proteome</keyword>
<sequence length="59" mass="6495">MGSKGIHLLSELRSVGLGYDGSEHDHIFCAIHRFFSGVPAYPSLGDDLDMKQFKENALS</sequence>
<dbReference type="PATRIC" id="fig|29422.6.peg.1796"/>
<organism evidence="1 2">
    <name type="scientific">Legionella brunensis</name>
    <dbReference type="NCBI Taxonomy" id="29422"/>
    <lineage>
        <taxon>Bacteria</taxon>
        <taxon>Pseudomonadati</taxon>
        <taxon>Pseudomonadota</taxon>
        <taxon>Gammaproteobacteria</taxon>
        <taxon>Legionellales</taxon>
        <taxon>Legionellaceae</taxon>
        <taxon>Legionella</taxon>
    </lineage>
</organism>
<accession>A0A0W0SK08</accession>
<dbReference type="AlphaFoldDB" id="A0A0W0SK08"/>